<dbReference type="Gene3D" id="1.10.287.620">
    <property type="entry name" value="Helix Hairpins"/>
    <property type="match status" value="2"/>
</dbReference>
<dbReference type="SUPFAM" id="SSF69985">
    <property type="entry name" value="Colicin E3 receptor domain"/>
    <property type="match status" value="1"/>
</dbReference>
<keyword evidence="4" id="KW-0255">Endonuclease</keyword>
<dbReference type="Pfam" id="PF21431">
    <property type="entry name" value="Col-Pyo_DNase"/>
    <property type="match status" value="1"/>
</dbReference>
<dbReference type="SUPFAM" id="SSF54060">
    <property type="entry name" value="His-Me finger endonucleases"/>
    <property type="match status" value="1"/>
</dbReference>
<dbReference type="SUPFAM" id="SSF69369">
    <property type="entry name" value="Cloacin translocation domain"/>
    <property type="match status" value="1"/>
</dbReference>
<dbReference type="EMBL" id="ABKSPD020000003">
    <property type="protein sequence ID" value="EKW9775361.1"/>
    <property type="molecule type" value="Genomic_DNA"/>
</dbReference>
<name>A0AAN3YTF5_PROMI</name>
<proteinExistence type="inferred from homology"/>
<dbReference type="SMART" id="SM00507">
    <property type="entry name" value="HNHc"/>
    <property type="match status" value="1"/>
</dbReference>
<reference evidence="11" key="1">
    <citation type="submission" date="2023-06" db="EMBL/GenBank/DDBJ databases">
        <authorList>
            <consortium name="Clinical and Environmental Microbiology Branch: Whole genome sequencing antimicrobial resistance pathogens in the healthcare setting"/>
        </authorList>
    </citation>
    <scope>NUCLEOTIDE SEQUENCE</scope>
    <source>
        <strain evidence="11">Microbial</strain>
    </source>
</reference>
<keyword evidence="2" id="KW-0929">Antimicrobial</keyword>
<evidence type="ECO:0000256" key="3">
    <source>
        <dbReference type="ARBA" id="ARBA00022722"/>
    </source>
</evidence>
<gene>
    <name evidence="11" type="ORF">PW210_001162</name>
</gene>
<dbReference type="Gene3D" id="3.90.540.10">
    <property type="entry name" value="Colicin/pyocin, DNase domain"/>
    <property type="match status" value="1"/>
</dbReference>
<feature type="domain" description="HNH nuclease" evidence="10">
    <location>
        <begin position="559"/>
        <end position="614"/>
    </location>
</feature>
<dbReference type="InterPro" id="IPR037146">
    <property type="entry name" value="Colicin/pyocin_DNase_dom_sf"/>
</dbReference>
<evidence type="ECO:0000256" key="4">
    <source>
        <dbReference type="ARBA" id="ARBA00022759"/>
    </source>
</evidence>
<evidence type="ECO:0000259" key="10">
    <source>
        <dbReference type="SMART" id="SM00507"/>
    </source>
</evidence>
<dbReference type="InterPro" id="IPR003615">
    <property type="entry name" value="HNH_nuc"/>
</dbReference>
<evidence type="ECO:0000256" key="9">
    <source>
        <dbReference type="SAM" id="MobiDB-lite"/>
    </source>
</evidence>
<evidence type="ECO:0000313" key="12">
    <source>
        <dbReference type="Proteomes" id="UP001171165"/>
    </source>
</evidence>
<accession>A0AAN3YTF5</accession>
<evidence type="ECO:0000256" key="6">
    <source>
        <dbReference type="ARBA" id="ARBA00023022"/>
    </source>
</evidence>
<evidence type="ECO:0000313" key="11">
    <source>
        <dbReference type="EMBL" id="EKW9775361.1"/>
    </source>
</evidence>
<dbReference type="Proteomes" id="UP001171165">
    <property type="component" value="Unassembled WGS sequence"/>
</dbReference>
<keyword evidence="5" id="KW-0378">Hydrolase</keyword>
<feature type="compositionally biased region" description="Basic and acidic residues" evidence="9">
    <location>
        <begin position="477"/>
        <end position="486"/>
    </location>
</feature>
<dbReference type="InterPro" id="IPR016128">
    <property type="entry name" value="Pyosin/cloacin_T_dom"/>
</dbReference>
<organism evidence="11 12">
    <name type="scientific">Proteus mirabilis</name>
    <dbReference type="NCBI Taxonomy" id="584"/>
    <lineage>
        <taxon>Bacteria</taxon>
        <taxon>Pseudomonadati</taxon>
        <taxon>Pseudomonadota</taxon>
        <taxon>Gammaproteobacteria</taxon>
        <taxon>Enterobacterales</taxon>
        <taxon>Morganellaceae</taxon>
        <taxon>Proteus</taxon>
    </lineage>
</organism>
<sequence length="620" mass="69500">MGHSKRSVDSLTVTADKPSRGDLGSGPVGKGEGGDNHHSSSVNQLDLSKTPEKMAVMSYAALPVTIYPVNGVLGFTVNWGAIDSALMQGFNVLSKAAPYVGRLVGGALVSALYPSDTIMSEAEEQAMLEKSRAFRVVDKTQPYQVTSLPAKAVTSVPANDIPKNAQVSVTVLAEPVINLESKKRENAFTQQKEPSRVSVVKAIPTNKPNVYTAQIMPNMKPMQIQIASPKTVAKKTVKVNEAPKVEGYLPTYPNWLETHHAIVHFDGKHEPIYVSVSRKVSPEQEKKQVEEILRRDKEYLATHPVVAAERKLVEAEKELAKALVYVNDKEQQLNKLKNEPLGLSLLNPVAHPLKVDWHEIYELPDWGNKNRIKFDFFAMIETKERLNLLLDKGAEALFTEETDWKEVLTKYSEDKVPQDYIDSPTESILTLGEFYQGTAIEQLTLVREQLLKQRTKIKAAEEALVIAMESRKKAEEKKKAAEDKLNKEKKRHQPGTATGKGQKVGDKWLDDAGKEKGAPIPDRIADKLRGKKFNNFDEFRRKLWEEVSKDPELSKNFIQSNRTRMRNGLAPRARYKDSVGGRRSFELHHDKPISQGGEVYDIDNIRVATPKRHIDIHKGK</sequence>
<evidence type="ECO:0000256" key="5">
    <source>
        <dbReference type="ARBA" id="ARBA00022801"/>
    </source>
</evidence>
<evidence type="ECO:0000256" key="8">
    <source>
        <dbReference type="SAM" id="Coils"/>
    </source>
</evidence>
<keyword evidence="6" id="KW-0044">Antibiotic</keyword>
<feature type="compositionally biased region" description="Basic and acidic residues" evidence="9">
    <location>
        <begin position="503"/>
        <end position="521"/>
    </location>
</feature>
<evidence type="ECO:0000256" key="2">
    <source>
        <dbReference type="ARBA" id="ARBA00022529"/>
    </source>
</evidence>
<protein>
    <recommendedName>
        <fullName evidence="10">HNH nuclease domain-containing protein</fullName>
    </recommendedName>
</protein>
<feature type="coiled-coil region" evidence="8">
    <location>
        <begin position="305"/>
        <end position="339"/>
    </location>
</feature>
<feature type="region of interest" description="Disordered" evidence="9">
    <location>
        <begin position="1"/>
        <end position="43"/>
    </location>
</feature>
<dbReference type="GO" id="GO:0042742">
    <property type="term" value="P:defense response to bacterium"/>
    <property type="evidence" value="ECO:0007669"/>
    <property type="project" value="UniProtKB-KW"/>
</dbReference>
<comment type="similarity">
    <text evidence="1">Belongs to the colicin/pyosin nuclease family.</text>
</comment>
<evidence type="ECO:0000256" key="1">
    <source>
        <dbReference type="ARBA" id="ARBA00006811"/>
    </source>
</evidence>
<feature type="region of interest" description="Disordered" evidence="9">
    <location>
        <begin position="477"/>
        <end position="521"/>
    </location>
</feature>
<dbReference type="RefSeq" id="WP_162557067.1">
    <property type="nucleotide sequence ID" value="NZ_BGKS01000036.1"/>
</dbReference>
<dbReference type="AlphaFoldDB" id="A0AAN3YTF5"/>
<dbReference type="InterPro" id="IPR044925">
    <property type="entry name" value="His-Me_finger_sf"/>
</dbReference>
<keyword evidence="3" id="KW-0540">Nuclease</keyword>
<keyword evidence="8" id="KW-0175">Coiled coil</keyword>
<dbReference type="InterPro" id="IPR036302">
    <property type="entry name" value="Pyosin/cloacin_T_dom_sf"/>
</dbReference>
<comment type="caution">
    <text evidence="11">The sequence shown here is derived from an EMBL/GenBank/DDBJ whole genome shotgun (WGS) entry which is preliminary data.</text>
</comment>
<keyword evidence="7" id="KW-0078">Bacteriocin</keyword>
<evidence type="ECO:0000256" key="7">
    <source>
        <dbReference type="ARBA" id="ARBA00023048"/>
    </source>
</evidence>
<dbReference type="GO" id="GO:0031640">
    <property type="term" value="P:killing of cells of another organism"/>
    <property type="evidence" value="ECO:0007669"/>
    <property type="project" value="UniProtKB-KW"/>
</dbReference>
<dbReference type="Pfam" id="PF03515">
    <property type="entry name" value="Cloacin"/>
    <property type="match status" value="1"/>
</dbReference>
<dbReference type="GO" id="GO:0016787">
    <property type="term" value="F:hydrolase activity"/>
    <property type="evidence" value="ECO:0007669"/>
    <property type="project" value="UniProtKB-KW"/>
</dbReference>
<dbReference type="GO" id="GO:0004519">
    <property type="term" value="F:endonuclease activity"/>
    <property type="evidence" value="ECO:0007669"/>
    <property type="project" value="UniProtKB-KW"/>
</dbReference>